<accession>A0A6P2CHS9</accession>
<dbReference type="GO" id="GO:0046872">
    <property type="term" value="F:metal ion binding"/>
    <property type="evidence" value="ECO:0007669"/>
    <property type="project" value="UniProtKB-KW"/>
</dbReference>
<evidence type="ECO:0000256" key="7">
    <source>
        <dbReference type="ARBA" id="ARBA00035120"/>
    </source>
</evidence>
<name>A0A6P2CHS9_9NOCA</name>
<evidence type="ECO:0000256" key="2">
    <source>
        <dbReference type="ARBA" id="ARBA00022475"/>
    </source>
</evidence>
<keyword evidence="10" id="KW-0813">Transport</keyword>
<keyword evidence="10" id="KW-0915">Sodium</keyword>
<keyword evidence="10" id="KW-0479">Metal-binding</keyword>
<evidence type="ECO:0000256" key="10">
    <source>
        <dbReference type="HAMAP-Rule" id="MF_00454"/>
    </source>
</evidence>
<dbReference type="GO" id="GO:0005886">
    <property type="term" value="C:plasma membrane"/>
    <property type="evidence" value="ECO:0007669"/>
    <property type="project" value="UniProtKB-SubCell"/>
</dbReference>
<comment type="similarity">
    <text evidence="7 10">Belongs to the fluoride channel Fluc/FEX (TC 1.A.43) family.</text>
</comment>
<keyword evidence="2 10" id="KW-1003">Cell membrane</keyword>
<dbReference type="GO" id="GO:0140114">
    <property type="term" value="P:cellular detoxification of fluoride"/>
    <property type="evidence" value="ECO:0007669"/>
    <property type="project" value="UniProtKB-UniRule"/>
</dbReference>
<dbReference type="Proteomes" id="UP000471120">
    <property type="component" value="Unassembled WGS sequence"/>
</dbReference>
<organism evidence="11 12">
    <name type="scientific">Rhodococcus rhodnii</name>
    <dbReference type="NCBI Taxonomy" id="38312"/>
    <lineage>
        <taxon>Bacteria</taxon>
        <taxon>Bacillati</taxon>
        <taxon>Actinomycetota</taxon>
        <taxon>Actinomycetes</taxon>
        <taxon>Mycobacteriales</taxon>
        <taxon>Nocardiaceae</taxon>
        <taxon>Rhodococcus</taxon>
    </lineage>
</organism>
<keyword evidence="3 10" id="KW-0812">Transmembrane</keyword>
<keyword evidence="4 10" id="KW-1133">Transmembrane helix</keyword>
<evidence type="ECO:0000313" key="11">
    <source>
        <dbReference type="EMBL" id="TXG92165.1"/>
    </source>
</evidence>
<gene>
    <name evidence="10" type="primary">fluC</name>
    <name evidence="10" type="synonym">crcB</name>
    <name evidence="11" type="ORF">DW322_20810</name>
</gene>
<evidence type="ECO:0000256" key="1">
    <source>
        <dbReference type="ARBA" id="ARBA00004651"/>
    </source>
</evidence>
<evidence type="ECO:0000256" key="5">
    <source>
        <dbReference type="ARBA" id="ARBA00023136"/>
    </source>
</evidence>
<evidence type="ECO:0000256" key="4">
    <source>
        <dbReference type="ARBA" id="ARBA00022989"/>
    </source>
</evidence>
<feature type="binding site" evidence="10">
    <location>
        <position position="102"/>
    </location>
    <ligand>
        <name>Na(+)</name>
        <dbReference type="ChEBI" id="CHEBI:29101"/>
        <note>structural</note>
    </ligand>
</feature>
<comment type="catalytic activity">
    <reaction evidence="8">
        <text>fluoride(in) = fluoride(out)</text>
        <dbReference type="Rhea" id="RHEA:76159"/>
        <dbReference type="ChEBI" id="CHEBI:17051"/>
    </reaction>
    <physiologicalReaction direction="left-to-right" evidence="8">
        <dbReference type="Rhea" id="RHEA:76160"/>
    </physiologicalReaction>
</comment>
<evidence type="ECO:0000256" key="8">
    <source>
        <dbReference type="ARBA" id="ARBA00035585"/>
    </source>
</evidence>
<feature type="transmembrane region" description="Helical" evidence="10">
    <location>
        <begin position="94"/>
        <end position="120"/>
    </location>
</feature>
<feature type="transmembrane region" description="Helical" evidence="10">
    <location>
        <begin position="57"/>
        <end position="82"/>
    </location>
</feature>
<sequence>MQGRSAPVWSARRLPFDPDSLPPHVRPETIGLVFAGGALGSVARWGVGIALDSGGAWPWATFTVNLVGAFVLGALLETLTVAGTDTGWRRRVRLACGTGFLGAFTTYSAFAVDSMLLIRAGSPGVALGYTVATVCCGFVATAAGIVAAGAMARGRLR</sequence>
<evidence type="ECO:0000313" key="12">
    <source>
        <dbReference type="Proteomes" id="UP000471120"/>
    </source>
</evidence>
<dbReference type="InterPro" id="IPR003691">
    <property type="entry name" value="FluC"/>
</dbReference>
<dbReference type="EMBL" id="QRCM01000001">
    <property type="protein sequence ID" value="TXG92165.1"/>
    <property type="molecule type" value="Genomic_DNA"/>
</dbReference>
<dbReference type="PANTHER" id="PTHR28259:SF1">
    <property type="entry name" value="FLUORIDE EXPORT PROTEIN 1-RELATED"/>
    <property type="match status" value="1"/>
</dbReference>
<dbReference type="Pfam" id="PF02537">
    <property type="entry name" value="CRCB"/>
    <property type="match status" value="1"/>
</dbReference>
<comment type="subcellular location">
    <subcellularLocation>
        <location evidence="1 10">Cell membrane</location>
        <topology evidence="1 10">Multi-pass membrane protein</topology>
    </subcellularLocation>
</comment>
<dbReference type="GO" id="GO:0062054">
    <property type="term" value="F:fluoride channel activity"/>
    <property type="evidence" value="ECO:0007669"/>
    <property type="project" value="UniProtKB-UniRule"/>
</dbReference>
<proteinExistence type="inferred from homology"/>
<reference evidence="11 12" key="1">
    <citation type="submission" date="2018-07" db="EMBL/GenBank/DDBJ databases">
        <title>Genome sequence of Rhodococcus rhodnii ATCC 35071 from Rhodnius prolixus.</title>
        <authorList>
            <person name="Patel V."/>
            <person name="Vogel K.J."/>
        </authorList>
    </citation>
    <scope>NUCLEOTIDE SEQUENCE [LARGE SCALE GENOMIC DNA]</scope>
    <source>
        <strain evidence="11 12">ATCC 35071</strain>
    </source>
</reference>
<comment type="caution">
    <text evidence="11">The sequence shown here is derived from an EMBL/GenBank/DDBJ whole genome shotgun (WGS) entry which is preliminary data.</text>
</comment>
<comment type="activity regulation">
    <text evidence="10">Na(+) is not transported, but it plays an essential structural role and its presence is essential for fluoride channel function.</text>
</comment>
<protein>
    <recommendedName>
        <fullName evidence="10">Fluoride-specific ion channel FluC</fullName>
    </recommendedName>
</protein>
<dbReference type="HAMAP" id="MF_00454">
    <property type="entry name" value="FluC"/>
    <property type="match status" value="1"/>
</dbReference>
<comment type="function">
    <text evidence="9 10">Fluoride-specific ion channel. Important for reducing fluoride concentration in the cell, thus reducing its toxicity.</text>
</comment>
<evidence type="ECO:0000256" key="6">
    <source>
        <dbReference type="ARBA" id="ARBA00023303"/>
    </source>
</evidence>
<feature type="binding site" evidence="10">
    <location>
        <position position="105"/>
    </location>
    <ligand>
        <name>Na(+)</name>
        <dbReference type="ChEBI" id="CHEBI:29101"/>
        <note>structural</note>
    </ligand>
</feature>
<evidence type="ECO:0000256" key="3">
    <source>
        <dbReference type="ARBA" id="ARBA00022692"/>
    </source>
</evidence>
<keyword evidence="5 10" id="KW-0472">Membrane</keyword>
<evidence type="ECO:0000256" key="9">
    <source>
        <dbReference type="ARBA" id="ARBA00049940"/>
    </source>
</evidence>
<keyword evidence="6 10" id="KW-0407">Ion channel</keyword>
<feature type="transmembrane region" description="Helical" evidence="10">
    <location>
        <begin position="126"/>
        <end position="152"/>
    </location>
</feature>
<dbReference type="PANTHER" id="PTHR28259">
    <property type="entry name" value="FLUORIDE EXPORT PROTEIN 1-RELATED"/>
    <property type="match status" value="1"/>
</dbReference>
<dbReference type="AlphaFoldDB" id="A0A6P2CHS9"/>
<keyword evidence="10" id="KW-0406">Ion transport</keyword>